<evidence type="ECO:0000313" key="1">
    <source>
        <dbReference type="EMBL" id="PAV04874.1"/>
    </source>
</evidence>
<name>A0A2A2H6D2_METBR</name>
<accession>A0A2A2H6D2</accession>
<gene>
    <name evidence="1" type="ORF">ASJ80_11230</name>
</gene>
<dbReference type="OrthoDB" id="67950at2157"/>
<dbReference type="EMBL" id="LMVM01000012">
    <property type="protein sequence ID" value="PAV04874.1"/>
    <property type="molecule type" value="Genomic_DNA"/>
</dbReference>
<dbReference type="Proteomes" id="UP000217784">
    <property type="component" value="Unassembled WGS sequence"/>
</dbReference>
<protein>
    <submittedName>
        <fullName evidence="1">Uncharacterized protein</fullName>
    </submittedName>
</protein>
<proteinExistence type="predicted"/>
<evidence type="ECO:0000313" key="2">
    <source>
        <dbReference type="Proteomes" id="UP000217784"/>
    </source>
</evidence>
<dbReference type="AlphaFoldDB" id="A0A2A2H6D2"/>
<comment type="caution">
    <text evidence="1">The sequence shown here is derived from an EMBL/GenBank/DDBJ whole genome shotgun (WGS) entry which is preliminary data.</text>
</comment>
<sequence length="325" mass="37559">MALMYNKGYVKSIRGELEDLGTGFDFESVRNVILDLGYLKNKGIYEEFFDIYKNWEDPISVLTSAYNRLPSTSSLLQRAMSNNLTPEKSSIFSGSVDYFSLHQFYRFLERVYSMNLGRGLHEEDVKAIFSSNILEKIILGLENFDRVNSTNNFDDSFFHDIKEVKWTDKHTERFFDKLHDLLISKSFNEIGSIEITFKRELKRIAKFLAVCSTVNKNKTYITTIDVINAYKTIFKIIKTDISPMVNKKEYKGFLICSKCNGYYSLEDDEIPDDFTHCRCGGTITYVPSLEDAVYYEKTFKIRTINKKLIAGTLTSLAVALVLMNF</sequence>
<organism evidence="1 2">
    <name type="scientific">Methanobacterium bryantii</name>
    <dbReference type="NCBI Taxonomy" id="2161"/>
    <lineage>
        <taxon>Archaea</taxon>
        <taxon>Methanobacteriati</taxon>
        <taxon>Methanobacteriota</taxon>
        <taxon>Methanomada group</taxon>
        <taxon>Methanobacteria</taxon>
        <taxon>Methanobacteriales</taxon>
        <taxon>Methanobacteriaceae</taxon>
        <taxon>Methanobacterium</taxon>
    </lineage>
</organism>
<reference evidence="1 2" key="1">
    <citation type="journal article" date="2017" name="BMC Genomics">
        <title>Genomic analysis of methanogenic archaea reveals a shift towards energy conservation.</title>
        <authorList>
            <person name="Gilmore S.P."/>
            <person name="Henske J.K."/>
            <person name="Sexton J.A."/>
            <person name="Solomon K.V."/>
            <person name="Seppala S."/>
            <person name="Yoo J.I."/>
            <person name="Huyett L.M."/>
            <person name="Pressman A."/>
            <person name="Cogan J.Z."/>
            <person name="Kivenson V."/>
            <person name="Peng X."/>
            <person name="Tan Y."/>
            <person name="Valentine D.L."/>
            <person name="O'Malley M.A."/>
        </authorList>
    </citation>
    <scope>NUCLEOTIDE SEQUENCE [LARGE SCALE GENOMIC DNA]</scope>
    <source>
        <strain evidence="1 2">M.o.H.</strain>
    </source>
</reference>
<dbReference type="RefSeq" id="WP_069585572.1">
    <property type="nucleotide sequence ID" value="NZ_LMVM01000012.1"/>
</dbReference>
<keyword evidence="2" id="KW-1185">Reference proteome</keyword>